<dbReference type="EMBL" id="QRZA01000009">
    <property type="protein sequence ID" value="RGV34099.1"/>
    <property type="molecule type" value="Genomic_DNA"/>
</dbReference>
<keyword evidence="2" id="KW-0732">Signal</keyword>
<accession>A0A412X0Z6</accession>
<evidence type="ECO:0000256" key="2">
    <source>
        <dbReference type="SAM" id="SignalP"/>
    </source>
</evidence>
<dbReference type="AlphaFoldDB" id="A0A412X0Z6"/>
<evidence type="ECO:0000256" key="1">
    <source>
        <dbReference type="SAM" id="Coils"/>
    </source>
</evidence>
<sequence>MNKKRNFAKTALLGVLLCGLAGPTFVGCKDYDDDIKDLQEQIDVNKAKVDADAMNKAIQAEITKLQNELTQAINGKASASEISAIQGKLDQAVALSGRVSTLEEKISTLEGKTSLSEQDVKDIIGEYGFLTEVKFEGNDFTNAVSALISSELIQLGKDVNNVFGKAVADIEDLQEQLRTITEGDNSIANLILKVDAMKNQITALSLPMLTEKTVIKINRSQPLGKDIKFNGKEYKKGAILENGKGEFAVLINPSAISQTALNETTFSLEDAAGNTLPFVVNVVPGWTPTSGKNPFTRAAERKNNLFGVTIEASKAIENTSNVALKAQQGESAVYTTYDYDIAFNDALGIKSITMKNATVYMGGEPYEAVPVCKDEAEEILPNDVIYDSFITTSSEYAHLITIDGNKISATETVTDVPSALNNKTVTFKYNAMDKNGNIFESEFKLTFIYGIDITVDGKTLVLGDKTLDITKPTNNTVKFEVAEEFAKLSEIKRNILNENANEFTIEAMLAGKPALVGNIKFYDENDEELLQAEVTAENLSYIQVDVPATIKAGKYDLTLSFKDKRNEAAFEMLGSLTINDLEFDLKRTGGYWNAQNQLTVPGVFTAGEGENENTFVLKGSLTGAFNVTNNSKYTGEVKLKFDLVDADKYAGILELTETAGKTQIEWLEDVDVIGEVIKFNVTVQTETGEALTQPEEHQLVFVNPMGSLKQNTVEVASIQNDKNSTEATTFNLSKLLSLSDTEGYEMFKVTEKDGKITEYLGSFNDKTAKTYGLTDVTSADQIKFEIVGEGHPNFKLNKNMATWTNLTGVQMISDITVNVKVTVTHKYGVTNSIVVPFTIKK</sequence>
<organism evidence="3 4">
    <name type="scientific">Butyricimonas virosa</name>
    <dbReference type="NCBI Taxonomy" id="544645"/>
    <lineage>
        <taxon>Bacteria</taxon>
        <taxon>Pseudomonadati</taxon>
        <taxon>Bacteroidota</taxon>
        <taxon>Bacteroidia</taxon>
        <taxon>Bacteroidales</taxon>
        <taxon>Odoribacteraceae</taxon>
        <taxon>Butyricimonas</taxon>
    </lineage>
</organism>
<dbReference type="Proteomes" id="UP000283589">
    <property type="component" value="Unassembled WGS sequence"/>
</dbReference>
<feature type="coiled-coil region" evidence="1">
    <location>
        <begin position="28"/>
        <end position="75"/>
    </location>
</feature>
<evidence type="ECO:0000313" key="3">
    <source>
        <dbReference type="EMBL" id="RGV34099.1"/>
    </source>
</evidence>
<keyword evidence="1" id="KW-0175">Coiled coil</keyword>
<feature type="chain" id="PRO_5019237893" evidence="2">
    <location>
        <begin position="27"/>
        <end position="841"/>
    </location>
</feature>
<gene>
    <name evidence="3" type="ORF">DWW18_09205</name>
</gene>
<proteinExistence type="predicted"/>
<protein>
    <submittedName>
        <fullName evidence="3">Uncharacterized protein</fullName>
    </submittedName>
</protein>
<dbReference type="RefSeq" id="WP_118260141.1">
    <property type="nucleotide sequence ID" value="NZ_CALBWO010000050.1"/>
</dbReference>
<evidence type="ECO:0000313" key="4">
    <source>
        <dbReference type="Proteomes" id="UP000283589"/>
    </source>
</evidence>
<reference evidence="3 4" key="1">
    <citation type="submission" date="2018-08" db="EMBL/GenBank/DDBJ databases">
        <title>A genome reference for cultivated species of the human gut microbiota.</title>
        <authorList>
            <person name="Zou Y."/>
            <person name="Xue W."/>
            <person name="Luo G."/>
        </authorList>
    </citation>
    <scope>NUCLEOTIDE SEQUENCE [LARGE SCALE GENOMIC DNA]</scope>
    <source>
        <strain evidence="3 4">AF14-49</strain>
    </source>
</reference>
<dbReference type="PROSITE" id="PS51257">
    <property type="entry name" value="PROKAR_LIPOPROTEIN"/>
    <property type="match status" value="1"/>
</dbReference>
<comment type="caution">
    <text evidence="3">The sequence shown here is derived from an EMBL/GenBank/DDBJ whole genome shotgun (WGS) entry which is preliminary data.</text>
</comment>
<name>A0A412X0Z6_9BACT</name>
<feature type="signal peptide" evidence="2">
    <location>
        <begin position="1"/>
        <end position="26"/>
    </location>
</feature>